<feature type="region of interest" description="Disordered" evidence="1">
    <location>
        <begin position="541"/>
        <end position="564"/>
    </location>
</feature>
<feature type="compositionally biased region" description="Polar residues" evidence="1">
    <location>
        <begin position="273"/>
        <end position="288"/>
    </location>
</feature>
<feature type="compositionally biased region" description="Polar residues" evidence="1">
    <location>
        <begin position="244"/>
        <end position="256"/>
    </location>
</feature>
<protein>
    <submittedName>
        <fullName evidence="2">Uncharacterized protein</fullName>
    </submittedName>
</protein>
<evidence type="ECO:0000313" key="2">
    <source>
        <dbReference type="EMBL" id="OQD87561.1"/>
    </source>
</evidence>
<proteinExistence type="predicted"/>
<feature type="compositionally biased region" description="Basic and acidic residues" evidence="1">
    <location>
        <begin position="63"/>
        <end position="78"/>
    </location>
</feature>
<sequence>MCSSNQTHVKNIVDYMLSNKRNQAEAKAGLTDNFVYKASLESPLNGRVKWDWPFPDAIRPAARDRNPFPARRNTDHLELNSPMASVSDTSFTNPNVLPSHFCEDSPYTCDPAAAQEFHNTIFEPEFIALLNDTDADVTAAISALDTDCSFASDGHPFNEAPTQTAIRPATSLAEVTDSVPTADHPIVDMFTPAPTRDNFSVQMACQILNAAPTSSFGRINRPVIISPPYSVEAIDLTDSPPKPTTQTADNTASGTKRATIVPMAKSNALVANGSANSTKKHTQTTASAQRKPRARTPKRYSTPKSPSPRMLRRIAPTPPASENDVVFKTPQRAPPDVQLNSTTPMSLETQKQLYEQKYPGQQSIYGNRQQQLRRMNQMFQNNHRQEQINRELHLNQAGQQQPHDYNQLSQATQPPSLIQSSDSFNREAGRASYLQQLQQARQQQLQLMQTVQASQQLTEDERHAEFLQMAYQKQLQQSTQTFMYAPHKVEDEQRLSNMPLANPQRHYLMSPVSPQTQAAQAAQRQIEQDTHTLQLQQAYQQQALRRNPQQQLPRSMQALQPAQQQMAQDQQVRCFQHQNQICQQQQYQRSPLLTQSNQPLQYSQLSQSDLSPQMSQLVYPPQQMQVAPPNQAAHRAGLAYGTQYPNKQLQAVPLGQAAHIPPPSAQQYQSDVSAPAFKFAAGQNLPIDRMQFSSSPVPSSKRSFEFVDNVVPDHFVANPKNHGRWFVPKPKEKRRIYLGGSEGKKARTALRL</sequence>
<evidence type="ECO:0000256" key="1">
    <source>
        <dbReference type="SAM" id="MobiDB-lite"/>
    </source>
</evidence>
<gene>
    <name evidence="2" type="ORF">PENANT_c005G08414</name>
</gene>
<dbReference type="AlphaFoldDB" id="A0A1V6QED7"/>
<evidence type="ECO:0000313" key="3">
    <source>
        <dbReference type="Proteomes" id="UP000191672"/>
    </source>
</evidence>
<dbReference type="EMBL" id="MDYN01000005">
    <property type="protein sequence ID" value="OQD87561.1"/>
    <property type="molecule type" value="Genomic_DNA"/>
</dbReference>
<feature type="region of interest" description="Disordered" evidence="1">
    <location>
        <begin position="234"/>
        <end position="344"/>
    </location>
</feature>
<keyword evidence="3" id="KW-1185">Reference proteome</keyword>
<accession>A0A1V6QED7</accession>
<dbReference type="Proteomes" id="UP000191672">
    <property type="component" value="Unassembled WGS sequence"/>
</dbReference>
<name>A0A1V6QED7_9EURO</name>
<comment type="caution">
    <text evidence="2">The sequence shown here is derived from an EMBL/GenBank/DDBJ whole genome shotgun (WGS) entry which is preliminary data.</text>
</comment>
<reference evidence="3" key="1">
    <citation type="journal article" date="2017" name="Nat. Microbiol.">
        <title>Global analysis of biosynthetic gene clusters reveals vast potential of secondary metabolite production in Penicillium species.</title>
        <authorList>
            <person name="Nielsen J.C."/>
            <person name="Grijseels S."/>
            <person name="Prigent S."/>
            <person name="Ji B."/>
            <person name="Dainat J."/>
            <person name="Nielsen K.F."/>
            <person name="Frisvad J.C."/>
            <person name="Workman M."/>
            <person name="Nielsen J."/>
        </authorList>
    </citation>
    <scope>NUCLEOTIDE SEQUENCE [LARGE SCALE GENOMIC DNA]</scope>
    <source>
        <strain evidence="3">IBT 31811</strain>
    </source>
</reference>
<organism evidence="2 3">
    <name type="scientific">Penicillium antarcticum</name>
    <dbReference type="NCBI Taxonomy" id="416450"/>
    <lineage>
        <taxon>Eukaryota</taxon>
        <taxon>Fungi</taxon>
        <taxon>Dikarya</taxon>
        <taxon>Ascomycota</taxon>
        <taxon>Pezizomycotina</taxon>
        <taxon>Eurotiomycetes</taxon>
        <taxon>Eurotiomycetidae</taxon>
        <taxon>Eurotiales</taxon>
        <taxon>Aspergillaceae</taxon>
        <taxon>Penicillium</taxon>
    </lineage>
</organism>
<feature type="region of interest" description="Disordered" evidence="1">
    <location>
        <begin position="63"/>
        <end position="86"/>
    </location>
</feature>